<keyword evidence="2" id="KW-0808">Transferase</keyword>
<evidence type="ECO:0000313" key="6">
    <source>
        <dbReference type="Ensembl" id="ENSCMIP00000036787.1"/>
    </source>
</evidence>
<protein>
    <recommendedName>
        <fullName evidence="5">Methyltransferase type 11 domain-containing protein</fullName>
    </recommendedName>
</protein>
<keyword evidence="7" id="KW-1185">Reference proteome</keyword>
<dbReference type="Ensembl" id="ENSCMIT00000037328.1">
    <property type="protein sequence ID" value="ENSCMIP00000036787.1"/>
    <property type="gene ID" value="ENSCMIG00000015531.1"/>
</dbReference>
<dbReference type="GO" id="GO:0010420">
    <property type="term" value="F:polyprenyldihydroxybenzoate methyltransferase activity"/>
    <property type="evidence" value="ECO:0007669"/>
    <property type="project" value="InterPro"/>
</dbReference>
<reference evidence="7" key="3">
    <citation type="journal article" date="2014" name="Nature">
        <title>Elephant shark genome provides unique insights into gnathostome evolution.</title>
        <authorList>
            <consortium name="International Elephant Shark Genome Sequencing Consortium"/>
            <person name="Venkatesh B."/>
            <person name="Lee A.P."/>
            <person name="Ravi V."/>
            <person name="Maurya A.K."/>
            <person name="Lian M.M."/>
            <person name="Swann J.B."/>
            <person name="Ohta Y."/>
            <person name="Flajnik M.F."/>
            <person name="Sutoh Y."/>
            <person name="Kasahara M."/>
            <person name="Hoon S."/>
            <person name="Gangu V."/>
            <person name="Roy S.W."/>
            <person name="Irimia M."/>
            <person name="Korzh V."/>
            <person name="Kondrychyn I."/>
            <person name="Lim Z.W."/>
            <person name="Tay B.H."/>
            <person name="Tohari S."/>
            <person name="Kong K.W."/>
            <person name="Ho S."/>
            <person name="Lorente-Galdos B."/>
            <person name="Quilez J."/>
            <person name="Marques-Bonet T."/>
            <person name="Raney B.J."/>
            <person name="Ingham P.W."/>
            <person name="Tay A."/>
            <person name="Hillier L.W."/>
            <person name="Minx P."/>
            <person name="Boehm T."/>
            <person name="Wilson R.K."/>
            <person name="Brenner S."/>
            <person name="Warren W.C."/>
        </authorList>
    </citation>
    <scope>NUCLEOTIDE SEQUENCE [LARGE SCALE GENOMIC DNA]</scope>
</reference>
<dbReference type="GO" id="GO:0032259">
    <property type="term" value="P:methylation"/>
    <property type="evidence" value="ECO:0007669"/>
    <property type="project" value="UniProtKB-KW"/>
</dbReference>
<evidence type="ECO:0000259" key="5">
    <source>
        <dbReference type="Pfam" id="PF08241"/>
    </source>
</evidence>
<feature type="domain" description="Methyltransferase type 11" evidence="5">
    <location>
        <begin position="3"/>
        <end position="95"/>
    </location>
</feature>
<dbReference type="Gene3D" id="3.40.50.150">
    <property type="entry name" value="Vaccinia Virus protein VP39"/>
    <property type="match status" value="1"/>
</dbReference>
<sequence length="99" mass="10714">MILDVGCGGGLLCEPLGRLGAEVTGIDPLEENIKTATVHKSFDPILQEHIQYSACSLEELVTETTGKFDAVIASEVVEHVNDVETFIRCCAQVIKVLIE</sequence>
<name>A0A4W3J411_CALMI</name>
<evidence type="ECO:0000256" key="3">
    <source>
        <dbReference type="ARBA" id="ARBA00022688"/>
    </source>
</evidence>
<keyword evidence="1" id="KW-0489">Methyltransferase</keyword>
<evidence type="ECO:0000256" key="4">
    <source>
        <dbReference type="ARBA" id="ARBA00022691"/>
    </source>
</evidence>
<accession>A0A4W3J411</accession>
<dbReference type="PANTHER" id="PTHR43464">
    <property type="entry name" value="METHYLTRANSFERASE"/>
    <property type="match status" value="1"/>
</dbReference>
<reference evidence="6" key="4">
    <citation type="submission" date="2025-08" db="UniProtKB">
        <authorList>
            <consortium name="Ensembl"/>
        </authorList>
    </citation>
    <scope>IDENTIFICATION</scope>
</reference>
<dbReference type="InterPro" id="IPR010233">
    <property type="entry name" value="UbiG_MeTrfase"/>
</dbReference>
<evidence type="ECO:0000256" key="2">
    <source>
        <dbReference type="ARBA" id="ARBA00022679"/>
    </source>
</evidence>
<dbReference type="InterPro" id="IPR013216">
    <property type="entry name" value="Methyltransf_11"/>
</dbReference>
<dbReference type="Proteomes" id="UP000314986">
    <property type="component" value="Unassembled WGS sequence"/>
</dbReference>
<dbReference type="Pfam" id="PF08241">
    <property type="entry name" value="Methyltransf_11"/>
    <property type="match status" value="1"/>
</dbReference>
<reference evidence="6" key="5">
    <citation type="submission" date="2025-09" db="UniProtKB">
        <authorList>
            <consortium name="Ensembl"/>
        </authorList>
    </citation>
    <scope>IDENTIFICATION</scope>
</reference>
<evidence type="ECO:0000256" key="1">
    <source>
        <dbReference type="ARBA" id="ARBA00022603"/>
    </source>
</evidence>
<organism evidence="6 7">
    <name type="scientific">Callorhinchus milii</name>
    <name type="common">Ghost shark</name>
    <dbReference type="NCBI Taxonomy" id="7868"/>
    <lineage>
        <taxon>Eukaryota</taxon>
        <taxon>Metazoa</taxon>
        <taxon>Chordata</taxon>
        <taxon>Craniata</taxon>
        <taxon>Vertebrata</taxon>
        <taxon>Chondrichthyes</taxon>
        <taxon>Holocephali</taxon>
        <taxon>Chimaeriformes</taxon>
        <taxon>Callorhinchidae</taxon>
        <taxon>Callorhinchus</taxon>
    </lineage>
</organism>
<dbReference type="STRING" id="7868.ENSCMIP00000036787"/>
<dbReference type="PANTHER" id="PTHR43464:SF19">
    <property type="entry name" value="UBIQUINONE BIOSYNTHESIS O-METHYLTRANSFERASE, MITOCHONDRIAL"/>
    <property type="match status" value="1"/>
</dbReference>
<keyword evidence="3" id="KW-0831">Ubiquinone biosynthesis</keyword>
<dbReference type="AlphaFoldDB" id="A0A4W3J411"/>
<dbReference type="GO" id="GO:0005739">
    <property type="term" value="C:mitochondrion"/>
    <property type="evidence" value="ECO:0007669"/>
    <property type="project" value="TreeGrafter"/>
</dbReference>
<reference evidence="7" key="2">
    <citation type="journal article" date="2007" name="PLoS Biol.">
        <title>Survey sequencing and comparative analysis of the elephant shark (Callorhinchus milii) genome.</title>
        <authorList>
            <person name="Venkatesh B."/>
            <person name="Kirkness E.F."/>
            <person name="Loh Y.H."/>
            <person name="Halpern A.L."/>
            <person name="Lee A.P."/>
            <person name="Johnson J."/>
            <person name="Dandona N."/>
            <person name="Viswanathan L.D."/>
            <person name="Tay A."/>
            <person name="Venter J.C."/>
            <person name="Strausberg R.L."/>
            <person name="Brenner S."/>
        </authorList>
    </citation>
    <scope>NUCLEOTIDE SEQUENCE [LARGE SCALE GENOMIC DNA]</scope>
</reference>
<keyword evidence="4" id="KW-0949">S-adenosyl-L-methionine</keyword>
<dbReference type="SUPFAM" id="SSF53335">
    <property type="entry name" value="S-adenosyl-L-methionine-dependent methyltransferases"/>
    <property type="match status" value="1"/>
</dbReference>
<reference evidence="7" key="1">
    <citation type="journal article" date="2006" name="Science">
        <title>Ancient noncoding elements conserved in the human genome.</title>
        <authorList>
            <person name="Venkatesh B."/>
            <person name="Kirkness E.F."/>
            <person name="Loh Y.H."/>
            <person name="Halpern A.L."/>
            <person name="Lee A.P."/>
            <person name="Johnson J."/>
            <person name="Dandona N."/>
            <person name="Viswanathan L.D."/>
            <person name="Tay A."/>
            <person name="Venter J.C."/>
            <person name="Strausberg R.L."/>
            <person name="Brenner S."/>
        </authorList>
    </citation>
    <scope>NUCLEOTIDE SEQUENCE [LARGE SCALE GENOMIC DNA]</scope>
</reference>
<dbReference type="NCBIfam" id="TIGR01983">
    <property type="entry name" value="UbiG"/>
    <property type="match status" value="1"/>
</dbReference>
<dbReference type="CDD" id="cd02440">
    <property type="entry name" value="AdoMet_MTases"/>
    <property type="match status" value="1"/>
</dbReference>
<evidence type="ECO:0000313" key="7">
    <source>
        <dbReference type="Proteomes" id="UP000314986"/>
    </source>
</evidence>
<dbReference type="GeneTree" id="ENSGT00390000007284"/>
<dbReference type="GO" id="GO:0061542">
    <property type="term" value="F:3-demethylubiquinol 3-O-methyltransferase activity"/>
    <property type="evidence" value="ECO:0007669"/>
    <property type="project" value="InterPro"/>
</dbReference>
<proteinExistence type="predicted"/>
<dbReference type="InterPro" id="IPR029063">
    <property type="entry name" value="SAM-dependent_MTases_sf"/>
</dbReference>
<dbReference type="InParanoid" id="A0A4W3J411"/>